<evidence type="ECO:0000313" key="3">
    <source>
        <dbReference type="Proteomes" id="UP000031737"/>
    </source>
</evidence>
<evidence type="ECO:0000256" key="1">
    <source>
        <dbReference type="SAM" id="Phobius"/>
    </source>
</evidence>
<feature type="transmembrane region" description="Helical" evidence="1">
    <location>
        <begin position="157"/>
        <end position="177"/>
    </location>
</feature>
<accession>A0A061J7D7</accession>
<evidence type="ECO:0000313" key="2">
    <source>
        <dbReference type="EMBL" id="ESL09197.1"/>
    </source>
</evidence>
<reference evidence="2 3" key="1">
    <citation type="submission" date="2013-07" db="EMBL/GenBank/DDBJ databases">
        <authorList>
            <person name="Stoco P.H."/>
            <person name="Wagner G."/>
            <person name="Gerber A."/>
            <person name="Zaha A."/>
            <person name="Thompson C."/>
            <person name="Bartholomeu D.C."/>
            <person name="Luckemeyer D.D."/>
            <person name="Bahia D."/>
            <person name="Loreto E."/>
            <person name="Prestes E.B."/>
            <person name="Lima F.M."/>
            <person name="Rodrigues-Luiz G."/>
            <person name="Vallejo G.A."/>
            <person name="Filho J.F."/>
            <person name="Monteiro K.M."/>
            <person name="Tyler K.M."/>
            <person name="de Almeida L.G."/>
            <person name="Ortiz M.F."/>
            <person name="Siervo M.A."/>
            <person name="de Moraes M.H."/>
            <person name="Cunha O.L."/>
            <person name="Mendonca-Neto R."/>
            <person name="Silva R."/>
            <person name="Teixeira S.M."/>
            <person name="Murta S.M."/>
            <person name="Sincero T.C."/>
            <person name="Mendes T.A."/>
            <person name="Urmenyi T.P."/>
            <person name="Silva V.G."/>
            <person name="da Rocha W.D."/>
            <person name="Andersson B."/>
            <person name="Romanha A.J."/>
            <person name="Steindel M."/>
            <person name="de Vasconcelos A.T."/>
            <person name="Grisard E.C."/>
        </authorList>
    </citation>
    <scope>NUCLEOTIDE SEQUENCE [LARGE SCALE GENOMIC DNA]</scope>
    <source>
        <strain evidence="2 3">SC58</strain>
    </source>
</reference>
<dbReference type="OrthoDB" id="427138at2759"/>
<sequence length="331" mass="35833">MGSPKANTLSTIEKKYPAYATAIRVAYGVVMKGLNALDYAYPIGEHIYKKVVEASLPLRERGMQHCWPLLLGFCVCFFGGCYTMLITSVEVVHLTAWDAMRRNLSTLYANYSAAREASLKDDLLDEDQNGVPDVQEISRNELFSRKLGVFLRSVDPVGLKEAFHGLLFAVLAVLAALKNRYASALVFACGVANAIGSHFPFKDFIEDLLPPEQKKLADAIVLFVLNFIGVTIATALQRHILALHCALRGATMLVGNAIAFGKEAGLVEDGAAISSQRRSILVGAVASMGFLWQASNGFAAPFPFSILLFPLTLAEWLLGAVFAATLVTGVV</sequence>
<feature type="transmembrane region" description="Helical" evidence="1">
    <location>
        <begin position="66"/>
        <end position="85"/>
    </location>
</feature>
<feature type="transmembrane region" description="Helical" evidence="1">
    <location>
        <begin position="184"/>
        <end position="201"/>
    </location>
</feature>
<dbReference type="Proteomes" id="UP000031737">
    <property type="component" value="Unassembled WGS sequence"/>
</dbReference>
<feature type="transmembrane region" description="Helical" evidence="1">
    <location>
        <begin position="280"/>
        <end position="300"/>
    </location>
</feature>
<comment type="caution">
    <text evidence="2">The sequence shown here is derived from an EMBL/GenBank/DDBJ whole genome shotgun (WGS) entry which is preliminary data.</text>
</comment>
<feature type="transmembrane region" description="Helical" evidence="1">
    <location>
        <begin position="216"/>
        <end position="236"/>
    </location>
</feature>
<protein>
    <submittedName>
        <fullName evidence="2">Uncharacterized protein</fullName>
    </submittedName>
</protein>
<dbReference type="EMBL" id="AUPL01003086">
    <property type="protein sequence ID" value="ESL09197.1"/>
    <property type="molecule type" value="Genomic_DNA"/>
</dbReference>
<dbReference type="VEuPathDB" id="TriTrypDB:TRSC58_03086"/>
<feature type="transmembrane region" description="Helical" evidence="1">
    <location>
        <begin position="306"/>
        <end position="330"/>
    </location>
</feature>
<dbReference type="AlphaFoldDB" id="A0A061J7D7"/>
<gene>
    <name evidence="2" type="ORF">TRSC58_03086</name>
</gene>
<organism evidence="2 3">
    <name type="scientific">Trypanosoma rangeli SC58</name>
    <dbReference type="NCBI Taxonomy" id="429131"/>
    <lineage>
        <taxon>Eukaryota</taxon>
        <taxon>Discoba</taxon>
        <taxon>Euglenozoa</taxon>
        <taxon>Kinetoplastea</taxon>
        <taxon>Metakinetoplastina</taxon>
        <taxon>Trypanosomatida</taxon>
        <taxon>Trypanosomatidae</taxon>
        <taxon>Trypanosoma</taxon>
        <taxon>Herpetosoma</taxon>
    </lineage>
</organism>
<name>A0A061J7D7_TRYRA</name>
<keyword evidence="1" id="KW-0812">Transmembrane</keyword>
<proteinExistence type="predicted"/>
<keyword evidence="1" id="KW-1133">Transmembrane helix</keyword>
<keyword evidence="3" id="KW-1185">Reference proteome</keyword>
<keyword evidence="1" id="KW-0472">Membrane</keyword>